<feature type="region of interest" description="Disordered" evidence="1">
    <location>
        <begin position="1"/>
        <end position="30"/>
    </location>
</feature>
<reference evidence="2 3" key="1">
    <citation type="submission" date="2019-08" db="EMBL/GenBank/DDBJ databases">
        <authorList>
            <person name="Alioto T."/>
            <person name="Alioto T."/>
            <person name="Gomez Garrido J."/>
        </authorList>
    </citation>
    <scope>NUCLEOTIDE SEQUENCE [LARGE SCALE GENOMIC DNA]</scope>
</reference>
<accession>A0A5E4NF99</accession>
<dbReference type="Proteomes" id="UP000325440">
    <property type="component" value="Unassembled WGS sequence"/>
</dbReference>
<protein>
    <submittedName>
        <fullName evidence="2">Uncharacterized protein</fullName>
    </submittedName>
</protein>
<proteinExistence type="predicted"/>
<evidence type="ECO:0000313" key="2">
    <source>
        <dbReference type="EMBL" id="VVC42387.1"/>
    </source>
</evidence>
<evidence type="ECO:0000256" key="1">
    <source>
        <dbReference type="SAM" id="MobiDB-lite"/>
    </source>
</evidence>
<evidence type="ECO:0000313" key="3">
    <source>
        <dbReference type="Proteomes" id="UP000325440"/>
    </source>
</evidence>
<name>A0A5E4NF99_9HEMI</name>
<sequence length="49" mass="5454">MFEEPLPSSDEESSLHESDTGKDDSADDDADYYVNEEVLQNVSEIENAS</sequence>
<keyword evidence="3" id="KW-1185">Reference proteome</keyword>
<dbReference type="EMBL" id="CABPRJ010001950">
    <property type="protein sequence ID" value="VVC42387.1"/>
    <property type="molecule type" value="Genomic_DNA"/>
</dbReference>
<feature type="compositionally biased region" description="Basic and acidic residues" evidence="1">
    <location>
        <begin position="13"/>
        <end position="24"/>
    </location>
</feature>
<organism evidence="2 3">
    <name type="scientific">Cinara cedri</name>
    <dbReference type="NCBI Taxonomy" id="506608"/>
    <lineage>
        <taxon>Eukaryota</taxon>
        <taxon>Metazoa</taxon>
        <taxon>Ecdysozoa</taxon>
        <taxon>Arthropoda</taxon>
        <taxon>Hexapoda</taxon>
        <taxon>Insecta</taxon>
        <taxon>Pterygota</taxon>
        <taxon>Neoptera</taxon>
        <taxon>Paraneoptera</taxon>
        <taxon>Hemiptera</taxon>
        <taxon>Sternorrhyncha</taxon>
        <taxon>Aphidomorpha</taxon>
        <taxon>Aphidoidea</taxon>
        <taxon>Aphididae</taxon>
        <taxon>Lachninae</taxon>
        <taxon>Cinara</taxon>
    </lineage>
</organism>
<dbReference type="AlphaFoldDB" id="A0A5E4NF99"/>
<gene>
    <name evidence="2" type="ORF">CINCED_3A025224</name>
</gene>